<dbReference type="AlphaFoldDB" id="A0A9D1K5N4"/>
<dbReference type="Proteomes" id="UP000824140">
    <property type="component" value="Unassembled WGS sequence"/>
</dbReference>
<dbReference type="Gene3D" id="3.60.15.10">
    <property type="entry name" value="Ribonuclease Z/Hydroxyacylglutathione hydrolase-like"/>
    <property type="match status" value="1"/>
</dbReference>
<dbReference type="PROSITE" id="PS51671">
    <property type="entry name" value="ACT"/>
    <property type="match status" value="1"/>
</dbReference>
<organism evidence="2 3">
    <name type="scientific">Candidatus Alectryocaccomicrobium excrementavium</name>
    <dbReference type="NCBI Taxonomy" id="2840668"/>
    <lineage>
        <taxon>Bacteria</taxon>
        <taxon>Bacillati</taxon>
        <taxon>Bacillota</taxon>
        <taxon>Clostridia</taxon>
        <taxon>Candidatus Alectryocaccomicrobium</taxon>
    </lineage>
</organism>
<name>A0A9D1K5N4_9FIRM</name>
<dbReference type="InterPro" id="IPR036866">
    <property type="entry name" value="RibonucZ/Hydroxyglut_hydro"/>
</dbReference>
<sequence length="478" mass="53472">MRKTYITRMPDKAGAFLRASKAIAAAGGNIVRVNYNKAVDTHTLFIEVSAGAEQHAQIAGRLAECGYLADAQEARKQILMIELKLADHPGSVTPVLEVLSRHRVNISYISSQENGTAYQNFKMGLLIEDAREIQRLIEEISRICEIHILDYEVTGRLLDGAVFYITFANTMRQILGLSQEETNTVLIHANRLMQILDEQGKSPLQTFDYIRRFARFVVDHRGERFRARVSAEPLAASLTLTTIEPPCGSNTYVLEYGDELLFIDSGFACYADEMRALLSALFPGFARRRKRAFLTHADIDHAGLLNQFEEVCMSRNCYANFAAEREGKPNFREQNPLHAPYCALSKIISQYVPPEASRCAIVGEKRDGALLSWIGSRAFGPWTFDFYEGNGGHVTGETVIVCAALKLVFSGDIYVNIKGFSPEQQEFNRLAPFLMTGVDSQPALAKETREFLRRAYPGFLFCPGHGPAQRLETPPKRA</sequence>
<accession>A0A9D1K5N4</accession>
<evidence type="ECO:0000313" key="3">
    <source>
        <dbReference type="Proteomes" id="UP000824140"/>
    </source>
</evidence>
<dbReference type="SUPFAM" id="SSF56281">
    <property type="entry name" value="Metallo-hydrolase/oxidoreductase"/>
    <property type="match status" value="1"/>
</dbReference>
<reference evidence="2" key="2">
    <citation type="journal article" date="2021" name="PeerJ">
        <title>Extensive microbial diversity within the chicken gut microbiome revealed by metagenomics and culture.</title>
        <authorList>
            <person name="Gilroy R."/>
            <person name="Ravi A."/>
            <person name="Getino M."/>
            <person name="Pursley I."/>
            <person name="Horton D.L."/>
            <person name="Alikhan N.F."/>
            <person name="Baker D."/>
            <person name="Gharbi K."/>
            <person name="Hall N."/>
            <person name="Watson M."/>
            <person name="Adriaenssens E.M."/>
            <person name="Foster-Nyarko E."/>
            <person name="Jarju S."/>
            <person name="Secka A."/>
            <person name="Antonio M."/>
            <person name="Oren A."/>
            <person name="Chaudhuri R.R."/>
            <person name="La Ragione R."/>
            <person name="Hildebrand F."/>
            <person name="Pallen M.J."/>
        </authorList>
    </citation>
    <scope>NUCLEOTIDE SEQUENCE</scope>
    <source>
        <strain evidence="2">13766</strain>
    </source>
</reference>
<dbReference type="InterPro" id="IPR002912">
    <property type="entry name" value="ACT_dom"/>
</dbReference>
<dbReference type="CDD" id="cd02116">
    <property type="entry name" value="ACT"/>
    <property type="match status" value="1"/>
</dbReference>
<dbReference type="SUPFAM" id="SSF55021">
    <property type="entry name" value="ACT-like"/>
    <property type="match status" value="1"/>
</dbReference>
<comment type="caution">
    <text evidence="2">The sequence shown here is derived from an EMBL/GenBank/DDBJ whole genome shotgun (WGS) entry which is preliminary data.</text>
</comment>
<evidence type="ECO:0000313" key="2">
    <source>
        <dbReference type="EMBL" id="HIS92669.1"/>
    </source>
</evidence>
<feature type="domain" description="ACT" evidence="1">
    <location>
        <begin position="80"/>
        <end position="156"/>
    </location>
</feature>
<dbReference type="Pfam" id="PF00753">
    <property type="entry name" value="Lactamase_B"/>
    <property type="match status" value="1"/>
</dbReference>
<protein>
    <submittedName>
        <fullName evidence="2">MBL fold metallo-hydrolase</fullName>
    </submittedName>
</protein>
<evidence type="ECO:0000259" key="1">
    <source>
        <dbReference type="PROSITE" id="PS51671"/>
    </source>
</evidence>
<proteinExistence type="predicted"/>
<gene>
    <name evidence="2" type="ORF">IAA84_06575</name>
</gene>
<dbReference type="InterPro" id="IPR001279">
    <property type="entry name" value="Metallo-B-lactamas"/>
</dbReference>
<reference evidence="2" key="1">
    <citation type="submission" date="2020-10" db="EMBL/GenBank/DDBJ databases">
        <authorList>
            <person name="Gilroy R."/>
        </authorList>
    </citation>
    <scope>NUCLEOTIDE SEQUENCE</scope>
    <source>
        <strain evidence="2">13766</strain>
    </source>
</reference>
<dbReference type="Gene3D" id="3.30.70.260">
    <property type="match status" value="1"/>
</dbReference>
<dbReference type="EMBL" id="DVJN01000129">
    <property type="protein sequence ID" value="HIS92669.1"/>
    <property type="molecule type" value="Genomic_DNA"/>
</dbReference>
<dbReference type="InterPro" id="IPR045865">
    <property type="entry name" value="ACT-like_dom_sf"/>
</dbReference>